<dbReference type="Gene3D" id="3.40.50.720">
    <property type="entry name" value="NAD(P)-binding Rossmann-like Domain"/>
    <property type="match status" value="2"/>
</dbReference>
<accession>A0ABN1BE57</accession>
<protein>
    <submittedName>
        <fullName evidence="3">Dipicolinic acid synthetase subunit A</fullName>
    </submittedName>
</protein>
<proteinExistence type="predicted"/>
<comment type="caution">
    <text evidence="3">The sequence shown here is derived from an EMBL/GenBank/DDBJ whole genome shotgun (WGS) entry which is preliminary data.</text>
</comment>
<dbReference type="SUPFAM" id="SSF51735">
    <property type="entry name" value="NAD(P)-binding Rossmann-fold domains"/>
    <property type="match status" value="1"/>
</dbReference>
<reference evidence="3 4" key="1">
    <citation type="journal article" date="2019" name="Int. J. Syst. Evol. Microbiol.">
        <title>The Global Catalogue of Microorganisms (GCM) 10K type strain sequencing project: providing services to taxonomists for standard genome sequencing and annotation.</title>
        <authorList>
            <consortium name="The Broad Institute Genomics Platform"/>
            <consortium name="The Broad Institute Genome Sequencing Center for Infectious Disease"/>
            <person name="Wu L."/>
            <person name="Ma J."/>
        </authorList>
    </citation>
    <scope>NUCLEOTIDE SEQUENCE [LARGE SCALE GENOMIC DNA]</scope>
    <source>
        <strain evidence="3 4">JCM 12389</strain>
    </source>
</reference>
<feature type="domain" description="D-isomer specific 2-hydroxyacid dehydrogenase NAD-binding" evidence="1">
    <location>
        <begin position="150"/>
        <end position="223"/>
    </location>
</feature>
<dbReference type="Pfam" id="PF16924">
    <property type="entry name" value="DpaA_N"/>
    <property type="match status" value="1"/>
</dbReference>
<dbReference type="Proteomes" id="UP001500880">
    <property type="component" value="Unassembled WGS sequence"/>
</dbReference>
<evidence type="ECO:0000313" key="4">
    <source>
        <dbReference type="Proteomes" id="UP001500880"/>
    </source>
</evidence>
<sequence>MLTGYQIGVLGGDARQLQIIKKLCDWDATLYLVGYDELEEDIPGVNKTNMEEIKPDHLDAVLLPVRGVDQEGYLDTDFSSYSPRLTEEWLDQLSPSCQVFTGITNSYLTNLCEEKDLTLIPLFNRDDVAIYNSIPTVEGLLMLAIQYTDFTIHGSKVVVLGFGRVGITIARTFQALGAKVKVGARCQKDLARIYEMGFEPFEMKEVSEAVYDCDILLNTIPAPVVNVKVIQNLPLTSIILDVASKPGGTDFRYARRRGVKAILTPSLPSIVAPKTAGDILAGVITQILTDEQ</sequence>
<dbReference type="InterPro" id="IPR036291">
    <property type="entry name" value="NAD(P)-bd_dom_sf"/>
</dbReference>
<dbReference type="InterPro" id="IPR006140">
    <property type="entry name" value="D-isomer_DH_NAD-bd"/>
</dbReference>
<dbReference type="InterPro" id="IPR031629">
    <property type="entry name" value="DpaA_N"/>
</dbReference>
<feature type="domain" description="Dipicolinate synthase subunit A N-terminal" evidence="2">
    <location>
        <begin position="6"/>
        <end position="122"/>
    </location>
</feature>
<dbReference type="Pfam" id="PF02826">
    <property type="entry name" value="2-Hacid_dh_C"/>
    <property type="match status" value="1"/>
</dbReference>
<organism evidence="3 4">
    <name type="scientific">Salinibacillus aidingensis</name>
    <dbReference type="NCBI Taxonomy" id="237684"/>
    <lineage>
        <taxon>Bacteria</taxon>
        <taxon>Bacillati</taxon>
        <taxon>Bacillota</taxon>
        <taxon>Bacilli</taxon>
        <taxon>Bacillales</taxon>
        <taxon>Bacillaceae</taxon>
        <taxon>Salinibacillus</taxon>
    </lineage>
</organism>
<evidence type="ECO:0000259" key="1">
    <source>
        <dbReference type="Pfam" id="PF02826"/>
    </source>
</evidence>
<dbReference type="InterPro" id="IPR014215">
    <property type="entry name" value="Dipicolinic_acid_synth_A"/>
</dbReference>
<dbReference type="NCBIfam" id="NF006162">
    <property type="entry name" value="PRK08306.1"/>
    <property type="match status" value="1"/>
</dbReference>
<gene>
    <name evidence="3" type="primary">dpaA</name>
    <name evidence="3" type="ORF">GCM10008986_23470</name>
</gene>
<name>A0ABN1BE57_9BACI</name>
<evidence type="ECO:0000259" key="2">
    <source>
        <dbReference type="Pfam" id="PF16924"/>
    </source>
</evidence>
<keyword evidence="4" id="KW-1185">Reference proteome</keyword>
<dbReference type="NCBIfam" id="TIGR02853">
    <property type="entry name" value="spore_dpaA"/>
    <property type="match status" value="1"/>
</dbReference>
<evidence type="ECO:0000313" key="3">
    <source>
        <dbReference type="EMBL" id="GAA0495925.1"/>
    </source>
</evidence>
<dbReference type="EMBL" id="BAAADO010000004">
    <property type="protein sequence ID" value="GAA0495925.1"/>
    <property type="molecule type" value="Genomic_DNA"/>
</dbReference>
<dbReference type="RefSeq" id="WP_343841245.1">
    <property type="nucleotide sequence ID" value="NZ_BAAADO010000004.1"/>
</dbReference>